<accession>A0A0X1KSF1</accession>
<dbReference type="GO" id="GO:0051539">
    <property type="term" value="F:4 iron, 4 sulfur cluster binding"/>
    <property type="evidence" value="ECO:0007669"/>
    <property type="project" value="UniProtKB-KW"/>
</dbReference>
<evidence type="ECO:0000256" key="4">
    <source>
        <dbReference type="ARBA" id="ARBA00023004"/>
    </source>
</evidence>
<dbReference type="OrthoDB" id="9803479at2"/>
<dbReference type="InterPro" id="IPR007197">
    <property type="entry name" value="rSAM"/>
</dbReference>
<evidence type="ECO:0000256" key="3">
    <source>
        <dbReference type="ARBA" id="ARBA00022723"/>
    </source>
</evidence>
<feature type="binding site" evidence="6">
    <location>
        <position position="310"/>
    </location>
    <ligand>
        <name>[4Fe-4S] cluster</name>
        <dbReference type="ChEBI" id="CHEBI:49883"/>
        <note>4Fe-4S-S-AdoMet</note>
    </ligand>
</feature>
<dbReference type="EMBL" id="CP007141">
    <property type="protein sequence ID" value="AJC74246.1"/>
    <property type="molecule type" value="Genomic_DNA"/>
</dbReference>
<keyword evidence="5 6" id="KW-0411">Iron-sulfur</keyword>
<dbReference type="InterPro" id="IPR013704">
    <property type="entry name" value="UPF0313_N"/>
</dbReference>
<name>A0A0X1KSF1_9THEM</name>
<evidence type="ECO:0000256" key="2">
    <source>
        <dbReference type="ARBA" id="ARBA00022691"/>
    </source>
</evidence>
<evidence type="ECO:0000259" key="7">
    <source>
        <dbReference type="PROSITE" id="PS51918"/>
    </source>
</evidence>
<dbReference type="GO" id="GO:0005506">
    <property type="term" value="F:iron ion binding"/>
    <property type="evidence" value="ECO:0007669"/>
    <property type="project" value="UniProtKB-UniRule"/>
</dbReference>
<dbReference type="Pfam" id="PF08497">
    <property type="entry name" value="Radical_SAM_N"/>
    <property type="match status" value="1"/>
</dbReference>
<dbReference type="PANTHER" id="PTHR32331">
    <property type="entry name" value="UPF0313 PROTEIN YGIQ"/>
    <property type="match status" value="1"/>
</dbReference>
<dbReference type="PROSITE" id="PS51918">
    <property type="entry name" value="RADICAL_SAM"/>
    <property type="match status" value="1"/>
</dbReference>
<evidence type="ECO:0000313" key="9">
    <source>
        <dbReference type="Proteomes" id="UP000077469"/>
    </source>
</evidence>
<keyword evidence="9" id="KW-1185">Reference proteome</keyword>
<dbReference type="NCBIfam" id="TIGR03904">
    <property type="entry name" value="SAM_YgiQ"/>
    <property type="match status" value="1"/>
</dbReference>
<dbReference type="PANTHER" id="PTHR32331:SF0">
    <property type="entry name" value="UPF0313 PROTEIN YGIQ"/>
    <property type="match status" value="1"/>
</dbReference>
<dbReference type="SMART" id="SM00729">
    <property type="entry name" value="Elp3"/>
    <property type="match status" value="1"/>
</dbReference>
<dbReference type="HAMAP" id="MF_01251">
    <property type="entry name" value="UPF0313"/>
    <property type="match status" value="1"/>
</dbReference>
<reference evidence="8 9" key="1">
    <citation type="submission" date="2014-01" db="EMBL/GenBank/DDBJ databases">
        <title>Genome sequencing of Thermotog hypogea.</title>
        <authorList>
            <person name="Zhang X."/>
            <person name="Alvare G."/>
            <person name="Fristensky B."/>
            <person name="Chen L."/>
            <person name="Suen T."/>
            <person name="Chen Q."/>
            <person name="Ma K."/>
        </authorList>
    </citation>
    <scope>NUCLEOTIDE SEQUENCE [LARGE SCALE GENOMIC DNA]</scope>
    <source>
        <strain evidence="8 9">DSM 11164</strain>
    </source>
</reference>
<sequence length="569" mass="64950">MFLPTTKEEMKKLGWNELDVILVTGDAYVDHPSFGVALIGHYLVSKGYKVGVIGQPDWRSERDITRLGRPRLFFGITAGNVDSMVANYTASMKKRKNDDYSPKGEAGRRPDRATIVYANLVRRCFPDVPIVLGGLEASLRRFAHYDWWQDKIRKSVLVDSKADLLVYGMAEKTVLNIARILEKTGDIDRCKELRGVMYWSSHKPNDAIELPSYEEISMDRKKFAEAVKMQLLLTDPFRSVKLCQKQDTRYVVQNPPEMPLEQAELDELYLLPFERRVHPFYESMGHVKAIDTVQFSITAVRGCYGNCSFCALTHHQTTHVVYRSEESILEEVKQLTKHPDFKGIISDVGGPTANLYGARCERRETHGQCARYCVFPSPCERAVPNHSSFLNLLRKIKSIAKVRHVFVSSGIRHDLVLSDPSGEEFIKELVLFTPGQLKLAPEHAHPKVLKFMRKPPAELFLAFKEKFEKLARLQGKERYVIGYFIVAHPGESEKENDYLKKFIQSKLGYKPQQVQIFTPAPGTLSTAMYYSGIDPLTGEEVFVEKSLKKRNWMKENIVGPKATRSEDFT</sequence>
<dbReference type="InterPro" id="IPR006638">
    <property type="entry name" value="Elp3/MiaA/NifB-like_rSAM"/>
</dbReference>
<dbReference type="InterPro" id="IPR023404">
    <property type="entry name" value="rSAM_horseshoe"/>
</dbReference>
<dbReference type="RefSeq" id="WP_031505148.1">
    <property type="nucleotide sequence ID" value="NC_022795.1"/>
</dbReference>
<dbReference type="SFLD" id="SFLDS00029">
    <property type="entry name" value="Radical_SAM"/>
    <property type="match status" value="1"/>
</dbReference>
<dbReference type="PATRIC" id="fig|1123384.7.peg.1739"/>
<dbReference type="SFLD" id="SFLDG01069">
    <property type="entry name" value="UPF0313"/>
    <property type="match status" value="1"/>
</dbReference>
<organism evidence="8 9">
    <name type="scientific">Pseudothermotoga hypogea DSM 11164 = NBRC 106472</name>
    <dbReference type="NCBI Taxonomy" id="1123384"/>
    <lineage>
        <taxon>Bacteria</taxon>
        <taxon>Thermotogati</taxon>
        <taxon>Thermotogota</taxon>
        <taxon>Thermotogae</taxon>
        <taxon>Thermotogales</taxon>
        <taxon>Thermotogaceae</taxon>
        <taxon>Pseudothermotoga</taxon>
    </lineage>
</organism>
<dbReference type="InterPro" id="IPR022946">
    <property type="entry name" value="UPF0313"/>
</dbReference>
<keyword evidence="4 6" id="KW-0408">Iron</keyword>
<dbReference type="PaxDb" id="1123384-AJ81_08680"/>
<dbReference type="SFLD" id="SFLDG01082">
    <property type="entry name" value="B12-binding_domain_containing"/>
    <property type="match status" value="1"/>
</dbReference>
<feature type="domain" description="Radical SAM core" evidence="7">
    <location>
        <begin position="285"/>
        <end position="561"/>
    </location>
</feature>
<evidence type="ECO:0000313" key="8">
    <source>
        <dbReference type="EMBL" id="AJC74246.1"/>
    </source>
</evidence>
<keyword evidence="1 6" id="KW-0004">4Fe-4S</keyword>
<evidence type="ECO:0000256" key="1">
    <source>
        <dbReference type="ARBA" id="ARBA00022485"/>
    </source>
</evidence>
<comment type="similarity">
    <text evidence="6">Belongs to the UPF0313 family.</text>
</comment>
<keyword evidence="3 6" id="KW-0479">Metal-binding</keyword>
<dbReference type="AlphaFoldDB" id="A0A0X1KSF1"/>
<feature type="binding site" evidence="6">
    <location>
        <position position="307"/>
    </location>
    <ligand>
        <name>[4Fe-4S] cluster</name>
        <dbReference type="ChEBI" id="CHEBI:49883"/>
        <note>4Fe-4S-S-AdoMet</note>
    </ligand>
</feature>
<dbReference type="Pfam" id="PF04055">
    <property type="entry name" value="Radical_SAM"/>
    <property type="match status" value="1"/>
</dbReference>
<dbReference type="Gene3D" id="3.80.30.20">
    <property type="entry name" value="tm_1862 like domain"/>
    <property type="match status" value="1"/>
</dbReference>
<dbReference type="Proteomes" id="UP000077469">
    <property type="component" value="Chromosome"/>
</dbReference>
<dbReference type="SUPFAM" id="SSF102114">
    <property type="entry name" value="Radical SAM enzymes"/>
    <property type="match status" value="1"/>
</dbReference>
<dbReference type="InterPro" id="IPR058240">
    <property type="entry name" value="rSAM_sf"/>
</dbReference>
<dbReference type="KEGG" id="phy:AJ81_08680"/>
<evidence type="ECO:0000256" key="5">
    <source>
        <dbReference type="ARBA" id="ARBA00023014"/>
    </source>
</evidence>
<keyword evidence="2 6" id="KW-0949">S-adenosyl-L-methionine</keyword>
<comment type="cofactor">
    <cofactor evidence="6">
        <name>[4Fe-4S] cluster</name>
        <dbReference type="ChEBI" id="CHEBI:49883"/>
    </cofactor>
    <text evidence="6">Binds 1 [4Fe-4S] cluster. The cluster is coordinated with 3 cysteines and an exchangeable S-adenosyl-L-methionine.</text>
</comment>
<dbReference type="InterPro" id="IPR024560">
    <property type="entry name" value="UPF0313_C"/>
</dbReference>
<gene>
    <name evidence="8" type="ORF">AJ81_08680</name>
</gene>
<protein>
    <recommendedName>
        <fullName evidence="7">Radical SAM core domain-containing protein</fullName>
    </recommendedName>
</protein>
<dbReference type="Pfam" id="PF11842">
    <property type="entry name" value="DUF3362"/>
    <property type="match status" value="1"/>
</dbReference>
<dbReference type="GO" id="GO:0003824">
    <property type="term" value="F:catalytic activity"/>
    <property type="evidence" value="ECO:0007669"/>
    <property type="project" value="InterPro"/>
</dbReference>
<evidence type="ECO:0000256" key="6">
    <source>
        <dbReference type="HAMAP-Rule" id="MF_01251"/>
    </source>
</evidence>
<proteinExistence type="inferred from homology"/>
<feature type="binding site" evidence="6">
    <location>
        <position position="303"/>
    </location>
    <ligand>
        <name>[4Fe-4S] cluster</name>
        <dbReference type="ChEBI" id="CHEBI:49883"/>
        <note>4Fe-4S-S-AdoMet</note>
    </ligand>
</feature>